<sequence>MGLGYCCAMVDSDYTYSVDDCDVQDKVKLRTFREKRRQWKDWLDDDPDHAIWRTVQELIWRDVQFATIGQLAKDNPEGPLNTSLIAESLIGGHVAQQVLAIRRLMDKGRNRISLYRLVVDVRSNRELLTRENIVCFDGLPFDHEAVEAREWAEMTPGVRWGHTTGPRAWSTSERLHRKFDRVSGHHHPNRSRSDTIPKATLSGLEQLLLSSGAARIAEWSHAYLAHAGAPFDREAVKSVAIANGTVAAAIRDLALITEYVSSQILWIGGYRGALMPTPQFDVFEKLENPVADDAGQQEAALVWERKRREWDDALEGVDELLAREEAANPPGI</sequence>
<dbReference type="Proteomes" id="UP000186143">
    <property type="component" value="Unassembled WGS sequence"/>
</dbReference>
<protein>
    <submittedName>
        <fullName evidence="1">Uncharacterized protein</fullName>
    </submittedName>
</protein>
<dbReference type="STRING" id="1672749.BJF92_00605"/>
<dbReference type="AlphaFoldDB" id="A0A1Q9AEC2"/>
<evidence type="ECO:0000313" key="2">
    <source>
        <dbReference type="Proteomes" id="UP000186143"/>
    </source>
</evidence>
<gene>
    <name evidence="1" type="ORF">BJF92_00605</name>
</gene>
<name>A0A1Q9AEC2_9HYPH</name>
<comment type="caution">
    <text evidence="1">The sequence shown here is derived from an EMBL/GenBank/DDBJ whole genome shotgun (WGS) entry which is preliminary data.</text>
</comment>
<proteinExistence type="predicted"/>
<organism evidence="1 2">
    <name type="scientific">Xaviernesmea rhizosphaerae</name>
    <dbReference type="NCBI Taxonomy" id="1672749"/>
    <lineage>
        <taxon>Bacteria</taxon>
        <taxon>Pseudomonadati</taxon>
        <taxon>Pseudomonadota</taxon>
        <taxon>Alphaproteobacteria</taxon>
        <taxon>Hyphomicrobiales</taxon>
        <taxon>Rhizobiaceae</taxon>
        <taxon>Rhizobium/Agrobacterium group</taxon>
        <taxon>Xaviernesmea</taxon>
    </lineage>
</organism>
<dbReference type="EMBL" id="MKIO01000040">
    <property type="protein sequence ID" value="OLP53302.1"/>
    <property type="molecule type" value="Genomic_DNA"/>
</dbReference>
<reference evidence="1 2" key="1">
    <citation type="submission" date="2016-09" db="EMBL/GenBank/DDBJ databases">
        <title>Rhizobium sp. nov., a novel species isolated from the rice rhizosphere.</title>
        <authorList>
            <person name="Zhao J."/>
            <person name="Zhang X."/>
        </authorList>
    </citation>
    <scope>NUCLEOTIDE SEQUENCE [LARGE SCALE GENOMIC DNA]</scope>
    <source>
        <strain evidence="1 2">MH17</strain>
    </source>
</reference>
<evidence type="ECO:0000313" key="1">
    <source>
        <dbReference type="EMBL" id="OLP53302.1"/>
    </source>
</evidence>
<accession>A0A1Q9AEC2</accession>